<reference evidence="2" key="2">
    <citation type="submission" date="2015-03" db="UniProtKB">
        <authorList>
            <consortium name="EnsemblPlants"/>
        </authorList>
    </citation>
    <scope>IDENTIFICATION</scope>
</reference>
<evidence type="ECO:0000313" key="3">
    <source>
        <dbReference type="Proteomes" id="UP000026960"/>
    </source>
</evidence>
<organism evidence="2">
    <name type="scientific">Oryza barthii</name>
    <dbReference type="NCBI Taxonomy" id="65489"/>
    <lineage>
        <taxon>Eukaryota</taxon>
        <taxon>Viridiplantae</taxon>
        <taxon>Streptophyta</taxon>
        <taxon>Embryophyta</taxon>
        <taxon>Tracheophyta</taxon>
        <taxon>Spermatophyta</taxon>
        <taxon>Magnoliopsida</taxon>
        <taxon>Liliopsida</taxon>
        <taxon>Poales</taxon>
        <taxon>Poaceae</taxon>
        <taxon>BOP clade</taxon>
        <taxon>Oryzoideae</taxon>
        <taxon>Oryzeae</taxon>
        <taxon>Oryzinae</taxon>
        <taxon>Oryza</taxon>
    </lineage>
</organism>
<accession>A0A0D3HMC0</accession>
<proteinExistence type="predicted"/>
<feature type="compositionally biased region" description="Basic and acidic residues" evidence="1">
    <location>
        <begin position="81"/>
        <end position="98"/>
    </location>
</feature>
<reference evidence="2" key="1">
    <citation type="journal article" date="2009" name="Rice">
        <title>De Novo Next Generation Sequencing of Plant Genomes.</title>
        <authorList>
            <person name="Rounsley S."/>
            <person name="Marri P.R."/>
            <person name="Yu Y."/>
            <person name="He R."/>
            <person name="Sisneros N."/>
            <person name="Goicoechea J.L."/>
            <person name="Lee S.J."/>
            <person name="Angelova A."/>
            <person name="Kudrna D."/>
            <person name="Luo M."/>
            <person name="Affourtit J."/>
            <person name="Desany B."/>
            <person name="Knight J."/>
            <person name="Niazi F."/>
            <person name="Egholm M."/>
            <person name="Wing R.A."/>
        </authorList>
    </citation>
    <scope>NUCLEOTIDE SEQUENCE [LARGE SCALE GENOMIC DNA]</scope>
    <source>
        <strain evidence="2">cv. IRGC 105608</strain>
    </source>
</reference>
<evidence type="ECO:0000313" key="2">
    <source>
        <dbReference type="EnsemblPlants" id="OBART11G15010.1"/>
    </source>
</evidence>
<sequence length="111" mass="12120">MSAELEWWWSIGAPAVDSQDPSRVVVGRKPSLGFFEPRRTAAARRSVTLSGGRSGACLLPGLCVGTVDVWVVVMALTGAHGEGEHLRRPAARRREVEPWGRQGSCPEREVR</sequence>
<dbReference type="HOGENOM" id="CLU_2162272_0_0_1"/>
<dbReference type="EnsemblPlants" id="OBART11G15010.1">
    <property type="protein sequence ID" value="OBART11G15010.1"/>
    <property type="gene ID" value="OBART11G15010"/>
</dbReference>
<dbReference type="Gramene" id="OBART11G15010.1">
    <property type="protein sequence ID" value="OBART11G15010.1"/>
    <property type="gene ID" value="OBART11G15010"/>
</dbReference>
<evidence type="ECO:0000256" key="1">
    <source>
        <dbReference type="SAM" id="MobiDB-lite"/>
    </source>
</evidence>
<keyword evidence="3" id="KW-1185">Reference proteome</keyword>
<name>A0A0D3HMC0_9ORYZ</name>
<dbReference type="PaxDb" id="65489-OBART11G15010.1"/>
<feature type="region of interest" description="Disordered" evidence="1">
    <location>
        <begin position="81"/>
        <end position="111"/>
    </location>
</feature>
<dbReference type="AlphaFoldDB" id="A0A0D3HMC0"/>
<protein>
    <submittedName>
        <fullName evidence="2">Uncharacterized protein</fullName>
    </submittedName>
</protein>
<dbReference type="Proteomes" id="UP000026960">
    <property type="component" value="Chromosome 11"/>
</dbReference>